<dbReference type="AlphaFoldDB" id="A0A8H4QKW9"/>
<proteinExistence type="predicted"/>
<keyword evidence="1" id="KW-0812">Transmembrane</keyword>
<dbReference type="PANTHER" id="PTHR34292">
    <property type="entry name" value="OUTER SPORE WALL PROTEIN LDS1"/>
    <property type="match status" value="1"/>
</dbReference>
<evidence type="ECO:0000313" key="2">
    <source>
        <dbReference type="EMBL" id="KAF4612262.1"/>
    </source>
</evidence>
<keyword evidence="3" id="KW-1185">Reference proteome</keyword>
<accession>A0A8H4QKW9</accession>
<organism evidence="2 3">
    <name type="scientific">Agrocybe pediades</name>
    <dbReference type="NCBI Taxonomy" id="84607"/>
    <lineage>
        <taxon>Eukaryota</taxon>
        <taxon>Fungi</taxon>
        <taxon>Dikarya</taxon>
        <taxon>Basidiomycota</taxon>
        <taxon>Agaricomycotina</taxon>
        <taxon>Agaricomycetes</taxon>
        <taxon>Agaricomycetidae</taxon>
        <taxon>Agaricales</taxon>
        <taxon>Agaricineae</taxon>
        <taxon>Strophariaceae</taxon>
        <taxon>Agrocybe</taxon>
    </lineage>
</organism>
<dbReference type="EMBL" id="JAACJL010000057">
    <property type="protein sequence ID" value="KAF4612262.1"/>
    <property type="molecule type" value="Genomic_DNA"/>
</dbReference>
<keyword evidence="1" id="KW-0472">Membrane</keyword>
<feature type="transmembrane region" description="Helical" evidence="1">
    <location>
        <begin position="280"/>
        <end position="300"/>
    </location>
</feature>
<dbReference type="Proteomes" id="UP000521872">
    <property type="component" value="Unassembled WGS sequence"/>
</dbReference>
<sequence>MSFTSAGPEAQDDLFDKSAVQHLDVPESLQRATLRMTFPPSYVLVGVYRLFTDRLLWQPAWDKCRHAVRRGAIVGAIWTFLTFSIQRTFIRVFLSNSPRITGLTQEDTIFGYKVPFNIYTCMFSIPVYLHPASNLFDLCQKDATIILLSNQVTYILRFFLARNIRIARDRVWDYTVASRGKGSDFWKSYVEEWDSPPEPQQSGWEKKAEKLIGGWFGLFVVKRVVLAPFTLYPVVGMLVSAWFKALGTSRFLHQRYFQSKKMTEQQIAVFMEERKWDYRVFGFTAAFLEGIPILGLLFTVSNRVGAAMWAHVGSWRSLNRLLSDWPFMGTLFP</sequence>
<dbReference type="InterPro" id="IPR052786">
    <property type="entry name" value="Spore_wall_assembly"/>
</dbReference>
<feature type="transmembrane region" description="Helical" evidence="1">
    <location>
        <begin position="224"/>
        <end position="243"/>
    </location>
</feature>
<name>A0A8H4QKW9_9AGAR</name>
<keyword evidence="1" id="KW-1133">Transmembrane helix</keyword>
<evidence type="ECO:0000256" key="1">
    <source>
        <dbReference type="SAM" id="Phobius"/>
    </source>
</evidence>
<comment type="caution">
    <text evidence="2">The sequence shown here is derived from an EMBL/GenBank/DDBJ whole genome shotgun (WGS) entry which is preliminary data.</text>
</comment>
<reference evidence="2 3" key="1">
    <citation type="submission" date="2019-12" db="EMBL/GenBank/DDBJ databases">
        <authorList>
            <person name="Floudas D."/>
            <person name="Bentzer J."/>
            <person name="Ahren D."/>
            <person name="Johansson T."/>
            <person name="Persson P."/>
            <person name="Tunlid A."/>
        </authorList>
    </citation>
    <scope>NUCLEOTIDE SEQUENCE [LARGE SCALE GENOMIC DNA]</scope>
    <source>
        <strain evidence="2 3">CBS 102.39</strain>
    </source>
</reference>
<evidence type="ECO:0000313" key="3">
    <source>
        <dbReference type="Proteomes" id="UP000521872"/>
    </source>
</evidence>
<protein>
    <submittedName>
        <fullName evidence="2">Uncharacterized protein</fullName>
    </submittedName>
</protein>
<gene>
    <name evidence="2" type="ORF">D9613_004583</name>
</gene>
<dbReference type="PANTHER" id="PTHR34292:SF2">
    <property type="entry name" value="OUTER SPORE WALL PROTEIN LDS1"/>
    <property type="match status" value="1"/>
</dbReference>